<evidence type="ECO:0000256" key="4">
    <source>
        <dbReference type="ARBA" id="ARBA00022692"/>
    </source>
</evidence>
<feature type="transmembrane region" description="Helical" evidence="9">
    <location>
        <begin position="710"/>
        <end position="730"/>
    </location>
</feature>
<dbReference type="Gene3D" id="2.30.30.60">
    <property type="match status" value="1"/>
</dbReference>
<dbReference type="Proteomes" id="UP000734854">
    <property type="component" value="Unassembled WGS sequence"/>
</dbReference>
<keyword evidence="3" id="KW-0813">Transport</keyword>
<dbReference type="InterPro" id="IPR006685">
    <property type="entry name" value="MscS_channel_2nd"/>
</dbReference>
<evidence type="ECO:0000259" key="10">
    <source>
        <dbReference type="Pfam" id="PF00924"/>
    </source>
</evidence>
<protein>
    <recommendedName>
        <fullName evidence="7">Mechanosensitive ion channel protein</fullName>
    </recommendedName>
</protein>
<dbReference type="PANTHER" id="PTHR31618:SF1">
    <property type="entry name" value="EF-HAND DOMAIN-CONTAINING PROTEIN"/>
    <property type="match status" value="1"/>
</dbReference>
<feature type="transmembrane region" description="Helical" evidence="9">
    <location>
        <begin position="384"/>
        <end position="412"/>
    </location>
</feature>
<evidence type="ECO:0000256" key="5">
    <source>
        <dbReference type="ARBA" id="ARBA00022989"/>
    </source>
</evidence>
<comment type="subcellular location">
    <subcellularLocation>
        <location evidence="1">Membrane</location>
        <topology evidence="1">Multi-pass membrane protein</topology>
    </subcellularLocation>
</comment>
<feature type="transmembrane region" description="Helical" evidence="9">
    <location>
        <begin position="769"/>
        <end position="789"/>
    </location>
</feature>
<keyword evidence="6 7" id="KW-0472">Membrane</keyword>
<dbReference type="AlphaFoldDB" id="A0A8J5KJ45"/>
<dbReference type="EMBL" id="JACMSC010000016">
    <property type="protein sequence ID" value="KAG6481607.1"/>
    <property type="molecule type" value="Genomic_DNA"/>
</dbReference>
<feature type="compositionally biased region" description="Basic and acidic residues" evidence="8">
    <location>
        <begin position="200"/>
        <end position="214"/>
    </location>
</feature>
<sequence length="1003" mass="114029">MANISIMVLNLDSVRLPIPFFSLISPSLYAMDSFRRSCKSHAVSHKYSSSRSLINDLEKQPILLENDVAEHGSELEVKIDGNSHHPGAAAERIGGGNVPNKVRRESSYEFWRPEGTDRGRNEGGGSGLRDEDGGDGFSFMSPKTKFPGEEIAEDPPSRLIHTFLAQQRANGEEMALDMDMEMEELRRNSYSPGHVFGGSMDHRVSFRDSSRDEPYPDQQPPSSESDDNDTDDPDSGLRHRKALTAKPDQVGAGEEVLRCTSTSSLRRNSTMLCSKTRSRILDPAPPPSSPPPQTAATGNEEVRRSGWIPKSGQVKSGFIGKSQRMDEEDDDPFMDEHIPDELKRSGFSWLTLLEWVSLVLILAAFACSLSLPSLRRMTALELHLWKWLLLLFVLICGRLVSGWVVRWIVFWIERNFLLLRKRVLYFVYGVRRAVQNCLWLGLVLLSWQFLFDKNVQARVKSGNLHYVTKVLFCLLVANLFRLAKTLFVKVLASSFHVSTYFDRIQESLFNQYVIGILSGPPLMEIQTIKEEEERTAAEVQMLQNAGARIPTELQAAALSCKTGRVAGNDSVGKSTQIGKSTKLTSPKHLDEGITIDELHKLNQKNVSAWRMKRLVRIVRYGTLATLDEQVRQGAGEDDPVTQICSEFEAKAAARKIFNNVARPGAKHIYLTDLLRFMKNEEAIKTMNLFEGAQEKSRVSRRSLKNWVVRTDYFLVLLILPPLLCVVTLYVKTLRRKVDPILQVNAFRERRALALTLNDTKTAVNKLHQMANVIVSIIVFAIWLLILGIATTHFFVLLSSQLLLLVFIFGNTLKMVFESIIFLFAMHPFDVGDRCEIDGVQMFVEEMNILTTVFLRFDNLKVTYPNTVLATLPLGNFYRSPDMGESIDFCIHVATPVEKIAIMRERILGYLENKKEHWYPGPLVVLRDVDDMNKLKISIWMRHRINFQDMGERFVRRELVVQEMIKVLRELDIEYRMAPLDVNVRNMHVVNSTRLPSTWTTFNS</sequence>
<keyword evidence="5 9" id="KW-1133">Transmembrane helix</keyword>
<feature type="region of interest" description="Disordered" evidence="8">
    <location>
        <begin position="111"/>
        <end position="140"/>
    </location>
</feature>
<dbReference type="InterPro" id="IPR023408">
    <property type="entry name" value="MscS_beta-dom_sf"/>
</dbReference>
<dbReference type="SUPFAM" id="SSF50182">
    <property type="entry name" value="Sm-like ribonucleoproteins"/>
    <property type="match status" value="1"/>
</dbReference>
<feature type="compositionally biased region" description="Acidic residues" evidence="8">
    <location>
        <begin position="224"/>
        <end position="234"/>
    </location>
</feature>
<accession>A0A8J5KJ45</accession>
<reference evidence="11 12" key="1">
    <citation type="submission" date="2020-08" db="EMBL/GenBank/DDBJ databases">
        <title>Plant Genome Project.</title>
        <authorList>
            <person name="Zhang R.-G."/>
        </authorList>
    </citation>
    <scope>NUCLEOTIDE SEQUENCE [LARGE SCALE GENOMIC DNA]</scope>
    <source>
        <tissue evidence="11">Rhizome</tissue>
    </source>
</reference>
<feature type="compositionally biased region" description="Pro residues" evidence="8">
    <location>
        <begin position="283"/>
        <end position="293"/>
    </location>
</feature>
<organism evidence="11 12">
    <name type="scientific">Zingiber officinale</name>
    <name type="common">Ginger</name>
    <name type="synonym">Amomum zingiber</name>
    <dbReference type="NCBI Taxonomy" id="94328"/>
    <lineage>
        <taxon>Eukaryota</taxon>
        <taxon>Viridiplantae</taxon>
        <taxon>Streptophyta</taxon>
        <taxon>Embryophyta</taxon>
        <taxon>Tracheophyta</taxon>
        <taxon>Spermatophyta</taxon>
        <taxon>Magnoliopsida</taxon>
        <taxon>Liliopsida</taxon>
        <taxon>Zingiberales</taxon>
        <taxon>Zingiberaceae</taxon>
        <taxon>Zingiber</taxon>
    </lineage>
</organism>
<evidence type="ECO:0000256" key="3">
    <source>
        <dbReference type="ARBA" id="ARBA00022448"/>
    </source>
</evidence>
<name>A0A8J5KJ45_ZINOF</name>
<dbReference type="GO" id="GO:0006820">
    <property type="term" value="P:monoatomic anion transport"/>
    <property type="evidence" value="ECO:0007669"/>
    <property type="project" value="TreeGrafter"/>
</dbReference>
<evidence type="ECO:0000256" key="1">
    <source>
        <dbReference type="ARBA" id="ARBA00004141"/>
    </source>
</evidence>
<dbReference type="FunFam" id="2.30.30.60:FF:000003">
    <property type="entry name" value="Predicted mechanosensitive ion channel"/>
    <property type="match status" value="1"/>
</dbReference>
<feature type="transmembrane region" description="Helical" evidence="9">
    <location>
        <begin position="352"/>
        <end position="372"/>
    </location>
</feature>
<evidence type="ECO:0000256" key="7">
    <source>
        <dbReference type="PIRNR" id="PIRNR017209"/>
    </source>
</evidence>
<evidence type="ECO:0000313" key="11">
    <source>
        <dbReference type="EMBL" id="KAG6481607.1"/>
    </source>
</evidence>
<feature type="transmembrane region" description="Helical" evidence="9">
    <location>
        <begin position="801"/>
        <end position="825"/>
    </location>
</feature>
<keyword evidence="12" id="KW-1185">Reference proteome</keyword>
<evidence type="ECO:0000256" key="8">
    <source>
        <dbReference type="SAM" id="MobiDB-lite"/>
    </source>
</evidence>
<comment type="similarity">
    <text evidence="2 7">Belongs to the MscS (TC 1.A.23) family.</text>
</comment>
<dbReference type="PIRSF" id="PIRSF017209">
    <property type="entry name" value="Memb_At2g17000_prd"/>
    <property type="match status" value="1"/>
</dbReference>
<evidence type="ECO:0000256" key="6">
    <source>
        <dbReference type="ARBA" id="ARBA00023136"/>
    </source>
</evidence>
<evidence type="ECO:0000256" key="9">
    <source>
        <dbReference type="SAM" id="Phobius"/>
    </source>
</evidence>
<dbReference type="PANTHER" id="PTHR31618">
    <property type="entry name" value="MECHANOSENSITIVE ION CHANNEL PROTEIN 5"/>
    <property type="match status" value="1"/>
</dbReference>
<feature type="compositionally biased region" description="Basic and acidic residues" evidence="8">
    <location>
        <begin position="111"/>
        <end position="121"/>
    </location>
</feature>
<proteinExistence type="inferred from homology"/>
<dbReference type="GO" id="GO:0008381">
    <property type="term" value="F:mechanosensitive monoatomic ion channel activity"/>
    <property type="evidence" value="ECO:0007669"/>
    <property type="project" value="TreeGrafter"/>
</dbReference>
<feature type="region of interest" description="Disordered" evidence="8">
    <location>
        <begin position="277"/>
        <end position="333"/>
    </location>
</feature>
<dbReference type="InterPro" id="IPR010920">
    <property type="entry name" value="LSM_dom_sf"/>
</dbReference>
<feature type="domain" description="Mechanosensitive ion channel MscS" evidence="10">
    <location>
        <begin position="815"/>
        <end position="876"/>
    </location>
</feature>
<feature type="region of interest" description="Disordered" evidence="8">
    <location>
        <begin position="189"/>
        <end position="238"/>
    </location>
</feature>
<evidence type="ECO:0000313" key="12">
    <source>
        <dbReference type="Proteomes" id="UP000734854"/>
    </source>
</evidence>
<feature type="transmembrane region" description="Helical" evidence="9">
    <location>
        <begin position="433"/>
        <end position="451"/>
    </location>
</feature>
<gene>
    <name evidence="11" type="ORF">ZIOFF_058211</name>
</gene>
<dbReference type="GO" id="GO:0005886">
    <property type="term" value="C:plasma membrane"/>
    <property type="evidence" value="ECO:0007669"/>
    <property type="project" value="UniProtKB-UniRule"/>
</dbReference>
<feature type="transmembrane region" description="Helical" evidence="9">
    <location>
        <begin position="463"/>
        <end position="480"/>
    </location>
</feature>
<dbReference type="Pfam" id="PF00924">
    <property type="entry name" value="MS_channel_2nd"/>
    <property type="match status" value="1"/>
</dbReference>
<comment type="caution">
    <text evidence="11">The sequence shown here is derived from an EMBL/GenBank/DDBJ whole genome shotgun (WGS) entry which is preliminary data.</text>
</comment>
<dbReference type="GO" id="GO:0050982">
    <property type="term" value="P:detection of mechanical stimulus"/>
    <property type="evidence" value="ECO:0007669"/>
    <property type="project" value="UniProtKB-ARBA"/>
</dbReference>
<dbReference type="InterPro" id="IPR016688">
    <property type="entry name" value="MscS-like_plants/fungi"/>
</dbReference>
<keyword evidence="4 9" id="KW-0812">Transmembrane</keyword>
<evidence type="ECO:0000256" key="2">
    <source>
        <dbReference type="ARBA" id="ARBA00008017"/>
    </source>
</evidence>